<dbReference type="GO" id="GO:0043916">
    <property type="term" value="F:DNA-7-methylguanine glycosylase activity"/>
    <property type="evidence" value="ECO:0007669"/>
    <property type="project" value="TreeGrafter"/>
</dbReference>
<keyword evidence="4" id="KW-0234">DNA repair</keyword>
<evidence type="ECO:0000256" key="4">
    <source>
        <dbReference type="ARBA" id="ARBA00023204"/>
    </source>
</evidence>
<evidence type="ECO:0000256" key="1">
    <source>
        <dbReference type="ARBA" id="ARBA00000086"/>
    </source>
</evidence>
<keyword evidence="7" id="KW-1185">Reference proteome</keyword>
<keyword evidence="3" id="KW-0227">DNA damage</keyword>
<dbReference type="EMBL" id="CXWC01000002">
    <property type="protein sequence ID" value="CTQ66297.1"/>
    <property type="molecule type" value="Genomic_DNA"/>
</dbReference>
<dbReference type="AlphaFoldDB" id="A0A0M6Z6H2"/>
<name>A0A0M6Z6H2_9HYPH</name>
<dbReference type="InterPro" id="IPR051912">
    <property type="entry name" value="Alkylbase_DNA_Glycosylase/TA"/>
</dbReference>
<organism evidence="6 7">
    <name type="scientific">Roseibium album</name>
    <dbReference type="NCBI Taxonomy" id="311410"/>
    <lineage>
        <taxon>Bacteria</taxon>
        <taxon>Pseudomonadati</taxon>
        <taxon>Pseudomonadota</taxon>
        <taxon>Alphaproteobacteria</taxon>
        <taxon>Hyphomicrobiales</taxon>
        <taxon>Stappiaceae</taxon>
        <taxon>Roseibium</taxon>
    </lineage>
</organism>
<sequence length="213" mass="22942">MKPIATKDDVQAGLRELIANDPRLKPIAGKAGELPLRRRAANFAGLAQIITAQQVSVASATAIFQRVQTLVTPLTAEALASFSDEDLAGAGLSRPKVRTLRAVGAACENGLDLARLTESPADEAHAQLCAIKGIGRWSADIFLLFCAGHPDIFPSGDLALQIAVRDAFGLDEKPTPKELDDIALRWAPNRAIAARLFWAWYRVLKQGRETLPV</sequence>
<dbReference type="GO" id="GO:0005737">
    <property type="term" value="C:cytoplasm"/>
    <property type="evidence" value="ECO:0007669"/>
    <property type="project" value="TreeGrafter"/>
</dbReference>
<dbReference type="PANTHER" id="PTHR43003">
    <property type="entry name" value="DNA-3-METHYLADENINE GLYCOSYLASE"/>
    <property type="match status" value="1"/>
</dbReference>
<evidence type="ECO:0000256" key="2">
    <source>
        <dbReference type="ARBA" id="ARBA00012000"/>
    </source>
</evidence>
<dbReference type="Proteomes" id="UP000049983">
    <property type="component" value="Unassembled WGS sequence"/>
</dbReference>
<evidence type="ECO:0000256" key="3">
    <source>
        <dbReference type="ARBA" id="ARBA00022763"/>
    </source>
</evidence>
<dbReference type="GO" id="GO:0006285">
    <property type="term" value="P:base-excision repair, AP site formation"/>
    <property type="evidence" value="ECO:0007669"/>
    <property type="project" value="TreeGrafter"/>
</dbReference>
<protein>
    <recommendedName>
        <fullName evidence="2">DNA-3-methyladenine glycosylase II</fullName>
        <ecNumber evidence="2">3.2.2.21</ecNumber>
    </recommendedName>
</protein>
<dbReference type="Pfam" id="PF00730">
    <property type="entry name" value="HhH-GPD"/>
    <property type="match status" value="1"/>
</dbReference>
<evidence type="ECO:0000313" key="7">
    <source>
        <dbReference type="Proteomes" id="UP000049983"/>
    </source>
</evidence>
<dbReference type="SUPFAM" id="SSF48150">
    <property type="entry name" value="DNA-glycosylase"/>
    <property type="match status" value="1"/>
</dbReference>
<dbReference type="STRING" id="311410.LA5095_02182"/>
<keyword evidence="6" id="KW-0378">Hydrolase</keyword>
<dbReference type="InterPro" id="IPR003265">
    <property type="entry name" value="HhH-GPD_domain"/>
</dbReference>
<dbReference type="GeneID" id="97668472"/>
<dbReference type="PANTHER" id="PTHR43003:SF5">
    <property type="entry name" value="DNA-3-METHYLADENINE GLYCOSYLASE"/>
    <property type="match status" value="1"/>
</dbReference>
<gene>
    <name evidence="6" type="primary">alkA</name>
    <name evidence="6" type="ORF">LA5096_01038</name>
</gene>
<dbReference type="EC" id="3.2.2.21" evidence="2"/>
<dbReference type="Gene3D" id="1.10.1670.40">
    <property type="match status" value="1"/>
</dbReference>
<dbReference type="GO" id="GO:0006307">
    <property type="term" value="P:DNA alkylation repair"/>
    <property type="evidence" value="ECO:0007669"/>
    <property type="project" value="TreeGrafter"/>
</dbReference>
<dbReference type="CDD" id="cd00056">
    <property type="entry name" value="ENDO3c"/>
    <property type="match status" value="1"/>
</dbReference>
<feature type="domain" description="HhH-GPD" evidence="5">
    <location>
        <begin position="51"/>
        <end position="201"/>
    </location>
</feature>
<dbReference type="RefSeq" id="WP_055114830.1">
    <property type="nucleotide sequence ID" value="NZ_CANMGD010000005.1"/>
</dbReference>
<dbReference type="Gene3D" id="1.10.340.30">
    <property type="entry name" value="Hypothetical protein, domain 2"/>
    <property type="match status" value="1"/>
</dbReference>
<dbReference type="GO" id="GO:0032131">
    <property type="term" value="F:alkylated DNA binding"/>
    <property type="evidence" value="ECO:0007669"/>
    <property type="project" value="TreeGrafter"/>
</dbReference>
<reference evidence="7" key="1">
    <citation type="submission" date="2015-07" db="EMBL/GenBank/DDBJ databases">
        <authorList>
            <person name="Rodrigo-Torres Lidia"/>
            <person name="Arahal R.David."/>
        </authorList>
    </citation>
    <scope>NUCLEOTIDE SEQUENCE [LARGE SCALE GENOMIC DNA]</scope>
    <source>
        <strain evidence="7">CECT 5096</strain>
    </source>
</reference>
<accession>A0A0M6Z6H2</accession>
<proteinExistence type="predicted"/>
<keyword evidence="6" id="KW-0326">Glycosidase</keyword>
<comment type="catalytic activity">
    <reaction evidence="1">
        <text>Hydrolysis of alkylated DNA, releasing 3-methyladenine, 3-methylguanine, 7-methylguanine and 7-methyladenine.</text>
        <dbReference type="EC" id="3.2.2.21"/>
    </reaction>
</comment>
<dbReference type="GO" id="GO:0008725">
    <property type="term" value="F:DNA-3-methyladenine glycosylase activity"/>
    <property type="evidence" value="ECO:0007669"/>
    <property type="project" value="TreeGrafter"/>
</dbReference>
<dbReference type="OrthoDB" id="9785929at2"/>
<dbReference type="InterPro" id="IPR011257">
    <property type="entry name" value="DNA_glycosylase"/>
</dbReference>
<evidence type="ECO:0000259" key="5">
    <source>
        <dbReference type="SMART" id="SM00478"/>
    </source>
</evidence>
<dbReference type="GO" id="GO:0032993">
    <property type="term" value="C:protein-DNA complex"/>
    <property type="evidence" value="ECO:0007669"/>
    <property type="project" value="TreeGrafter"/>
</dbReference>
<evidence type="ECO:0000313" key="6">
    <source>
        <dbReference type="EMBL" id="CTQ66297.1"/>
    </source>
</evidence>
<dbReference type="SMART" id="SM00478">
    <property type="entry name" value="ENDO3c"/>
    <property type="match status" value="1"/>
</dbReference>